<dbReference type="Proteomes" id="UP000029453">
    <property type="component" value="Unassembled WGS sequence"/>
</dbReference>
<dbReference type="GO" id="GO:0007059">
    <property type="term" value="P:chromosome segregation"/>
    <property type="evidence" value="ECO:0007669"/>
    <property type="project" value="UniProtKB-UniRule"/>
</dbReference>
<dbReference type="InterPro" id="IPR003768">
    <property type="entry name" value="ScpA"/>
</dbReference>
<keyword evidence="3" id="KW-0131">Cell cycle</keyword>
<dbReference type="PANTHER" id="PTHR33969">
    <property type="entry name" value="SEGREGATION AND CONDENSATION PROTEIN A"/>
    <property type="match status" value="1"/>
</dbReference>
<dbReference type="GO" id="GO:0006260">
    <property type="term" value="P:DNA replication"/>
    <property type="evidence" value="ECO:0007669"/>
    <property type="project" value="UniProtKB-UniRule"/>
</dbReference>
<comment type="caution">
    <text evidence="4">The sequence shown here is derived from an EMBL/GenBank/DDBJ whole genome shotgun (WGS) entry which is preliminary data.</text>
</comment>
<dbReference type="GO" id="GO:0005737">
    <property type="term" value="C:cytoplasm"/>
    <property type="evidence" value="ECO:0007669"/>
    <property type="project" value="UniProtKB-SubCell"/>
</dbReference>
<dbReference type="PANTHER" id="PTHR33969:SF2">
    <property type="entry name" value="SEGREGATION AND CONDENSATION PROTEIN A"/>
    <property type="match status" value="1"/>
</dbReference>
<keyword evidence="1 3" id="KW-0159">Chromosome partition</keyword>
<dbReference type="GO" id="GO:0051301">
    <property type="term" value="P:cell division"/>
    <property type="evidence" value="ECO:0007669"/>
    <property type="project" value="UniProtKB-KW"/>
</dbReference>
<evidence type="ECO:0000313" key="5">
    <source>
        <dbReference type="Proteomes" id="UP000029453"/>
    </source>
</evidence>
<comment type="function">
    <text evidence="3">Participates in chromosomal partition during cell division. May act via the formation of a condensin-like complex containing Smc and ScpB that pull DNA away from mid-cell into both cell halves.</text>
</comment>
<dbReference type="Pfam" id="PF02616">
    <property type="entry name" value="SMC_ScpA"/>
    <property type="match status" value="1"/>
</dbReference>
<evidence type="ECO:0000256" key="2">
    <source>
        <dbReference type="ARBA" id="ARBA00044777"/>
    </source>
</evidence>
<evidence type="ECO:0000256" key="1">
    <source>
        <dbReference type="ARBA" id="ARBA00022829"/>
    </source>
</evidence>
<name>M9LCB3_PAEPP</name>
<reference evidence="4 5" key="1">
    <citation type="submission" date="2012-10" db="EMBL/GenBank/DDBJ databases">
        <title>Draft Genome Sequence of Paenibacillus popilliae ATCC 14706T.</title>
        <authorList>
            <person name="Iiyama K."/>
            <person name="Mori K."/>
            <person name="Mon H."/>
            <person name="Chieda Y."/>
            <person name="Lee J.M."/>
            <person name="Kusakabe T."/>
            <person name="Tashiro K."/>
            <person name="Asano S."/>
            <person name="Yasunaga-Aoki C."/>
            <person name="Shimizu S."/>
        </authorList>
    </citation>
    <scope>NUCLEOTIDE SEQUENCE [LARGE SCALE GENOMIC DNA]</scope>
    <source>
        <strain evidence="4 5">ATCC 14706</strain>
    </source>
</reference>
<protein>
    <recommendedName>
        <fullName evidence="2 3">Segregation and condensation protein A</fullName>
    </recommendedName>
</protein>
<keyword evidence="3" id="KW-0963">Cytoplasm</keyword>
<dbReference type="EMBL" id="BALG01000235">
    <property type="protein sequence ID" value="GAC43672.1"/>
    <property type="molecule type" value="Genomic_DNA"/>
</dbReference>
<accession>M9LCB3</accession>
<dbReference type="HAMAP" id="MF_01805">
    <property type="entry name" value="ScpA"/>
    <property type="match status" value="1"/>
</dbReference>
<sequence>MFFTGGTFVSVTYKLELFEGPLDLLLHLIDQAELAIQDISISEITDQYMDYLHSMKELELDITSEFLVMAATLLAMKSQQLLPKPPVMEWDEGIMDYEEEELDPRAELIRKLVEYRKYKGIAAHLREMESERSLLFTKEPEDLTPFMPSKPSNPVEGLHVSDLIAAFQKALRKASRRTMVATIRRDEISVKDRIRDIVTVLQPVGRGGKLLFSKLLSEQLTRHELVVTFLAVLELMKMKQIRCFQDRVFDEIVIQWHGEGEGDGLSDVKVDY</sequence>
<dbReference type="AlphaFoldDB" id="M9LCB3"/>
<proteinExistence type="inferred from homology"/>
<organism evidence="4 5">
    <name type="scientific">Paenibacillus popilliae ATCC 14706</name>
    <dbReference type="NCBI Taxonomy" id="1212764"/>
    <lineage>
        <taxon>Bacteria</taxon>
        <taxon>Bacillati</taxon>
        <taxon>Bacillota</taxon>
        <taxon>Bacilli</taxon>
        <taxon>Bacillales</taxon>
        <taxon>Paenibacillaceae</taxon>
        <taxon>Paenibacillus</taxon>
    </lineage>
</organism>
<dbReference type="Gene3D" id="1.10.10.580">
    <property type="entry name" value="Structural maintenance of chromosome 1. Chain E"/>
    <property type="match status" value="1"/>
</dbReference>
<dbReference type="InterPro" id="IPR023093">
    <property type="entry name" value="ScpA-like_C"/>
</dbReference>
<comment type="similarity">
    <text evidence="3">Belongs to the ScpA family.</text>
</comment>
<keyword evidence="5" id="KW-1185">Reference proteome</keyword>
<dbReference type="Gene3D" id="6.10.250.2410">
    <property type="match status" value="1"/>
</dbReference>
<keyword evidence="3" id="KW-0132">Cell division</keyword>
<evidence type="ECO:0000313" key="4">
    <source>
        <dbReference type="EMBL" id="GAC43672.1"/>
    </source>
</evidence>
<comment type="subcellular location">
    <subcellularLocation>
        <location evidence="3">Cytoplasm</location>
    </subcellularLocation>
    <text evidence="3">Associated with two foci at the outer edges of the nucleoid region in young cells, and at four foci within both cell halves in older cells.</text>
</comment>
<comment type="subunit">
    <text evidence="3">Component of a cohesin-like complex composed of ScpA, ScpB and the Smc homodimer, in which ScpA and ScpB bind to the head domain of Smc. The presence of the three proteins is required for the association of the complex with DNA.</text>
</comment>
<evidence type="ECO:0000256" key="3">
    <source>
        <dbReference type="HAMAP-Rule" id="MF_01805"/>
    </source>
</evidence>
<gene>
    <name evidence="3" type="primary">scpA</name>
    <name evidence="4" type="ORF">PPOP_3071</name>
</gene>